<reference evidence="2" key="1">
    <citation type="submission" date="2022-07" db="EMBL/GenBank/DDBJ databases">
        <authorList>
            <person name="Macas J."/>
            <person name="Novak P."/>
            <person name="Neumann P."/>
        </authorList>
    </citation>
    <scope>NUCLEOTIDE SEQUENCE</scope>
</reference>
<accession>A0AAV0ECZ7</accession>
<sequence length="99" mass="11322">MAIVRRPVKGVSIDEIEDSKFMLGFYHEGDLNRVVEEGPWSFEQNLVVIRRLERIDKPLEVELDHADFWVQVHDLPLSYMMAKAARGIANSISSFCTTG</sequence>
<keyword evidence="3" id="KW-1185">Reference proteome</keyword>
<protein>
    <recommendedName>
        <fullName evidence="1">DUF4283 domain-containing protein</fullName>
    </recommendedName>
</protein>
<name>A0AAV0ECZ7_9ASTE</name>
<dbReference type="EMBL" id="CAMAPF010000915">
    <property type="protein sequence ID" value="CAH9120638.1"/>
    <property type="molecule type" value="Genomic_DNA"/>
</dbReference>
<dbReference type="AlphaFoldDB" id="A0AAV0ECZ7"/>
<organism evidence="2 3">
    <name type="scientific">Cuscuta epithymum</name>
    <dbReference type="NCBI Taxonomy" id="186058"/>
    <lineage>
        <taxon>Eukaryota</taxon>
        <taxon>Viridiplantae</taxon>
        <taxon>Streptophyta</taxon>
        <taxon>Embryophyta</taxon>
        <taxon>Tracheophyta</taxon>
        <taxon>Spermatophyta</taxon>
        <taxon>Magnoliopsida</taxon>
        <taxon>eudicotyledons</taxon>
        <taxon>Gunneridae</taxon>
        <taxon>Pentapetalae</taxon>
        <taxon>asterids</taxon>
        <taxon>lamiids</taxon>
        <taxon>Solanales</taxon>
        <taxon>Convolvulaceae</taxon>
        <taxon>Cuscuteae</taxon>
        <taxon>Cuscuta</taxon>
        <taxon>Cuscuta subgen. Cuscuta</taxon>
    </lineage>
</organism>
<evidence type="ECO:0000259" key="1">
    <source>
        <dbReference type="Pfam" id="PF14111"/>
    </source>
</evidence>
<gene>
    <name evidence="2" type="ORF">CEPIT_LOCUS23135</name>
</gene>
<evidence type="ECO:0000313" key="2">
    <source>
        <dbReference type="EMBL" id="CAH9120638.1"/>
    </source>
</evidence>
<proteinExistence type="predicted"/>
<feature type="domain" description="DUF4283" evidence="1">
    <location>
        <begin position="8"/>
        <end position="53"/>
    </location>
</feature>
<comment type="caution">
    <text evidence="2">The sequence shown here is derived from an EMBL/GenBank/DDBJ whole genome shotgun (WGS) entry which is preliminary data.</text>
</comment>
<dbReference type="InterPro" id="IPR040256">
    <property type="entry name" value="At4g02000-like"/>
</dbReference>
<dbReference type="InterPro" id="IPR025558">
    <property type="entry name" value="DUF4283"/>
</dbReference>
<dbReference type="PANTHER" id="PTHR31286">
    <property type="entry name" value="GLYCINE-RICH CELL WALL STRUCTURAL PROTEIN 1.8-LIKE"/>
    <property type="match status" value="1"/>
</dbReference>
<dbReference type="PANTHER" id="PTHR31286:SF183">
    <property type="entry name" value="CCHC-TYPE DOMAIN-CONTAINING PROTEIN"/>
    <property type="match status" value="1"/>
</dbReference>
<evidence type="ECO:0000313" key="3">
    <source>
        <dbReference type="Proteomes" id="UP001152523"/>
    </source>
</evidence>
<dbReference type="Proteomes" id="UP001152523">
    <property type="component" value="Unassembled WGS sequence"/>
</dbReference>
<dbReference type="Pfam" id="PF14111">
    <property type="entry name" value="DUF4283"/>
    <property type="match status" value="1"/>
</dbReference>